<sequence>MDYGEMSCADMIAQLRTYADHLRAKVNLIDAAADGDFQIDVIRGPYVQHHVRELQKSAISARAAKGAVG</sequence>
<protein>
    <submittedName>
        <fullName evidence="1">Uncharacterized protein</fullName>
    </submittedName>
</protein>
<dbReference type="AlphaFoldDB" id="A0A249MVK1"/>
<gene>
    <name evidence="1" type="ORF">CJD35_13580</name>
</gene>
<proteinExistence type="predicted"/>
<dbReference type="Proteomes" id="UP000217141">
    <property type="component" value="Chromosome I"/>
</dbReference>
<accession>A0A249MVK1</accession>
<dbReference type="EMBL" id="CP022745">
    <property type="protein sequence ID" value="ASY45348.1"/>
    <property type="molecule type" value="Genomic_DNA"/>
</dbReference>
<organism evidence="1 2">
    <name type="scientific">Sphingobium xenophagum</name>
    <dbReference type="NCBI Taxonomy" id="121428"/>
    <lineage>
        <taxon>Bacteria</taxon>
        <taxon>Pseudomonadati</taxon>
        <taxon>Pseudomonadota</taxon>
        <taxon>Alphaproteobacteria</taxon>
        <taxon>Sphingomonadales</taxon>
        <taxon>Sphingomonadaceae</taxon>
        <taxon>Sphingobium</taxon>
    </lineage>
</organism>
<dbReference type="KEGG" id="shyd:CJD35_13580"/>
<evidence type="ECO:0000313" key="1">
    <source>
        <dbReference type="EMBL" id="ASY45348.1"/>
    </source>
</evidence>
<reference evidence="1 2" key="1">
    <citation type="submission" date="2017-08" db="EMBL/GenBank/DDBJ databases">
        <title>Whole Genome Sequence of Sphingobium hydrophobicum C1: Insights into Adaption to the Electronic-waste Contaminated Sediment.</title>
        <authorList>
            <person name="Song D."/>
            <person name="Chen X."/>
            <person name="Xu M."/>
        </authorList>
    </citation>
    <scope>NUCLEOTIDE SEQUENCE [LARGE SCALE GENOMIC DNA]</scope>
    <source>
        <strain evidence="1 2">C1</strain>
    </source>
</reference>
<name>A0A249MVK1_SPHXE</name>
<evidence type="ECO:0000313" key="2">
    <source>
        <dbReference type="Proteomes" id="UP000217141"/>
    </source>
</evidence>